<evidence type="ECO:0000256" key="1">
    <source>
        <dbReference type="ARBA" id="ARBA00009820"/>
    </source>
</evidence>
<comment type="similarity">
    <text evidence="1">Belongs to the TolB family.</text>
</comment>
<dbReference type="EMBL" id="JAKEVY010000003">
    <property type="protein sequence ID" value="MCF1715485.1"/>
    <property type="molecule type" value="Genomic_DNA"/>
</dbReference>
<protein>
    <submittedName>
        <fullName evidence="4">DUF5050 domain-containing protein</fullName>
    </submittedName>
</protein>
<evidence type="ECO:0000313" key="4">
    <source>
        <dbReference type="EMBL" id="MCF1715485.1"/>
    </source>
</evidence>
<dbReference type="PANTHER" id="PTHR36842">
    <property type="entry name" value="PROTEIN TOLB HOMOLOG"/>
    <property type="match status" value="1"/>
</dbReference>
<name>A0ABS9BJT9_9BACT</name>
<gene>
    <name evidence="4" type="ORF">L0U88_12685</name>
</gene>
<dbReference type="InterPro" id="IPR002469">
    <property type="entry name" value="Peptidase_S9B_N"/>
</dbReference>
<dbReference type="RefSeq" id="WP_234866438.1">
    <property type="nucleotide sequence ID" value="NZ_JAKEVY010000003.1"/>
</dbReference>
<keyword evidence="2" id="KW-0732">Signal</keyword>
<dbReference type="Pfam" id="PF00930">
    <property type="entry name" value="DPPIV_N"/>
    <property type="match status" value="1"/>
</dbReference>
<accession>A0ABS9BJT9</accession>
<dbReference type="Gene3D" id="2.120.10.30">
    <property type="entry name" value="TolB, C-terminal domain"/>
    <property type="match status" value="2"/>
</dbReference>
<keyword evidence="5" id="KW-1185">Reference proteome</keyword>
<evidence type="ECO:0000313" key="5">
    <source>
        <dbReference type="Proteomes" id="UP001200145"/>
    </source>
</evidence>
<dbReference type="InterPro" id="IPR011042">
    <property type="entry name" value="6-blade_b-propeller_TolB-like"/>
</dbReference>
<sequence>MKILVLLFLCSLSWISAASQDFSIAYNVYDTVQKDYEIYIMDADGGNKKNLSNRKAVDWTYHADGQTIYFISDRDTCSRCFFLYKMNPDGSGLKKISDLQLEDSWMDNFGNTMLVSAKKGTAIRFQLATIDLISGSFRWLTNDTASYFNDPVFIENGRRIAYRFRQHRRNQQEIIEIWIMQRDGTNRQQLTRYPSSDTTAKWYSYHAGAPRWNAKEQFISYQSFRKGQYQLYAITPDGKKQWQLTNGGQNAGWHDWTTDGNWLVADITDSSNRRYDIGIKPVNETTFKTLTGIKDWKTNLSPVIVEIRKP</sequence>
<feature type="chain" id="PRO_5045877070" evidence="2">
    <location>
        <begin position="19"/>
        <end position="310"/>
    </location>
</feature>
<proteinExistence type="inferred from homology"/>
<dbReference type="Proteomes" id="UP001200145">
    <property type="component" value="Unassembled WGS sequence"/>
</dbReference>
<organism evidence="4 5">
    <name type="scientific">Flavihumibacter fluminis</name>
    <dbReference type="NCBI Taxonomy" id="2909236"/>
    <lineage>
        <taxon>Bacteria</taxon>
        <taxon>Pseudomonadati</taxon>
        <taxon>Bacteroidota</taxon>
        <taxon>Chitinophagia</taxon>
        <taxon>Chitinophagales</taxon>
        <taxon>Chitinophagaceae</taxon>
        <taxon>Flavihumibacter</taxon>
    </lineage>
</organism>
<feature type="domain" description="Dipeptidylpeptidase IV N-terminal" evidence="3">
    <location>
        <begin position="142"/>
        <end position="269"/>
    </location>
</feature>
<evidence type="ECO:0000256" key="2">
    <source>
        <dbReference type="SAM" id="SignalP"/>
    </source>
</evidence>
<dbReference type="SUPFAM" id="SSF82171">
    <property type="entry name" value="DPP6 N-terminal domain-like"/>
    <property type="match status" value="1"/>
</dbReference>
<comment type="caution">
    <text evidence="4">The sequence shown here is derived from an EMBL/GenBank/DDBJ whole genome shotgun (WGS) entry which is preliminary data.</text>
</comment>
<dbReference type="InterPro" id="IPR011659">
    <property type="entry name" value="WD40"/>
</dbReference>
<dbReference type="PANTHER" id="PTHR36842:SF1">
    <property type="entry name" value="PROTEIN TOLB"/>
    <property type="match status" value="1"/>
</dbReference>
<evidence type="ECO:0000259" key="3">
    <source>
        <dbReference type="Pfam" id="PF00930"/>
    </source>
</evidence>
<feature type="signal peptide" evidence="2">
    <location>
        <begin position="1"/>
        <end position="18"/>
    </location>
</feature>
<dbReference type="Pfam" id="PF07676">
    <property type="entry name" value="PD40"/>
    <property type="match status" value="1"/>
</dbReference>
<reference evidence="4 5" key="1">
    <citation type="submission" date="2022-01" db="EMBL/GenBank/DDBJ databases">
        <title>Flavihumibacter sp. nov., isolated from sediment of a river.</title>
        <authorList>
            <person name="Liu H."/>
        </authorList>
    </citation>
    <scope>NUCLEOTIDE SEQUENCE [LARGE SCALE GENOMIC DNA]</scope>
    <source>
        <strain evidence="4 5">RY-1</strain>
    </source>
</reference>